<reference evidence="1 2" key="1">
    <citation type="submission" date="2017-03" db="EMBL/GenBank/DDBJ databases">
        <title>Genome analysis of strain PAMC 26510.</title>
        <authorList>
            <person name="Oh H.-M."/>
            <person name="Yang J.-A."/>
        </authorList>
    </citation>
    <scope>NUCLEOTIDE SEQUENCE [LARGE SCALE GENOMIC DNA]</scope>
    <source>
        <strain evidence="1 2">PAMC 26510</strain>
    </source>
</reference>
<evidence type="ECO:0000313" key="1">
    <source>
        <dbReference type="EMBL" id="OTP80019.1"/>
    </source>
</evidence>
<dbReference type="EMBL" id="NBTY01000017">
    <property type="protein sequence ID" value="OTP80019.1"/>
    <property type="molecule type" value="Genomic_DNA"/>
</dbReference>
<organism evidence="1 2">
    <name type="scientific">Caballeronia sordidicola</name>
    <name type="common">Burkholderia sordidicola</name>
    <dbReference type="NCBI Taxonomy" id="196367"/>
    <lineage>
        <taxon>Bacteria</taxon>
        <taxon>Pseudomonadati</taxon>
        <taxon>Pseudomonadota</taxon>
        <taxon>Betaproteobacteria</taxon>
        <taxon>Burkholderiales</taxon>
        <taxon>Burkholderiaceae</taxon>
        <taxon>Caballeronia</taxon>
    </lineage>
</organism>
<sequence>MLKRRGNICSLQRATAGSRMKSAGFDANQAYRKKNVSLR</sequence>
<dbReference type="AlphaFoldDB" id="A0A242N8M7"/>
<name>A0A242N8M7_CABSO</name>
<dbReference type="Proteomes" id="UP000194546">
    <property type="component" value="Unassembled WGS sequence"/>
</dbReference>
<accession>A0A242N8M7</accession>
<evidence type="ECO:0000313" key="2">
    <source>
        <dbReference type="Proteomes" id="UP000194546"/>
    </source>
</evidence>
<proteinExistence type="predicted"/>
<comment type="caution">
    <text evidence="1">The sequence shown here is derived from an EMBL/GenBank/DDBJ whole genome shotgun (WGS) entry which is preliminary data.</text>
</comment>
<protein>
    <submittedName>
        <fullName evidence="1">Uncharacterized protein</fullName>
    </submittedName>
</protein>
<gene>
    <name evidence="1" type="ORF">PAMC26510_04405</name>
</gene>